<feature type="domain" description="Rad50/SbcC-type AAA" evidence="2">
    <location>
        <begin position="13"/>
        <end position="261"/>
    </location>
</feature>
<dbReference type="Gene3D" id="3.40.50.300">
    <property type="entry name" value="P-loop containing nucleotide triphosphate hydrolases"/>
    <property type="match status" value="1"/>
</dbReference>
<dbReference type="Pfam" id="PF13476">
    <property type="entry name" value="AAA_23"/>
    <property type="match status" value="1"/>
</dbReference>
<dbReference type="InterPro" id="IPR027417">
    <property type="entry name" value="P-loop_NTPase"/>
</dbReference>
<dbReference type="GO" id="GO:0016887">
    <property type="term" value="F:ATP hydrolysis activity"/>
    <property type="evidence" value="ECO:0007669"/>
    <property type="project" value="InterPro"/>
</dbReference>
<dbReference type="OrthoDB" id="975794at2"/>
<comment type="caution">
    <text evidence="3">The sequence shown here is derived from an EMBL/GenBank/DDBJ whole genome shotgun (WGS) entry which is preliminary data.</text>
</comment>
<dbReference type="Proteomes" id="UP000293398">
    <property type="component" value="Unassembled WGS sequence"/>
</dbReference>
<protein>
    <submittedName>
        <fullName evidence="3">AAA domain-containing protein</fullName>
    </submittedName>
</protein>
<dbReference type="GO" id="GO:0006302">
    <property type="term" value="P:double-strand break repair"/>
    <property type="evidence" value="ECO:0007669"/>
    <property type="project" value="InterPro"/>
</dbReference>
<evidence type="ECO:0000259" key="2">
    <source>
        <dbReference type="Pfam" id="PF13476"/>
    </source>
</evidence>
<dbReference type="InterPro" id="IPR038729">
    <property type="entry name" value="Rad50/SbcC_AAA"/>
</dbReference>
<reference evidence="3 4" key="1">
    <citation type="submission" date="2019-02" db="EMBL/GenBank/DDBJ databases">
        <title>Genomic Encyclopedia of Type Strains, Phase IV (KMG-IV): sequencing the most valuable type-strain genomes for metagenomic binning, comparative biology and taxonomic classification.</title>
        <authorList>
            <person name="Goeker M."/>
        </authorList>
    </citation>
    <scope>NUCLEOTIDE SEQUENCE [LARGE SCALE GENOMIC DNA]</scope>
    <source>
        <strain evidence="3 4">DSM 23814</strain>
    </source>
</reference>
<keyword evidence="4" id="KW-1185">Reference proteome</keyword>
<organism evidence="3 4">
    <name type="scientific">Advenella incenata</name>
    <dbReference type="NCBI Taxonomy" id="267800"/>
    <lineage>
        <taxon>Bacteria</taxon>
        <taxon>Pseudomonadati</taxon>
        <taxon>Pseudomonadota</taxon>
        <taxon>Betaproteobacteria</taxon>
        <taxon>Burkholderiales</taxon>
        <taxon>Alcaligenaceae</taxon>
    </lineage>
</organism>
<dbReference type="AlphaFoldDB" id="A0A4Q7VS17"/>
<gene>
    <name evidence="3" type="ORF">EV681_0819</name>
</gene>
<dbReference type="RefSeq" id="WP_130303339.1">
    <property type="nucleotide sequence ID" value="NZ_SHKO01000001.1"/>
</dbReference>
<accession>A0A4Q7VS17</accession>
<name>A0A4Q7VS17_9BURK</name>
<sequence>MSDNYLQLRKILFRGLKDEAFLDFSPGVNVICGASDTGKSFLAESIDYMLGGSDLREITELVNYAEIELDLSISDGEIWRFRRSVSGGNFNLINLKEPDSDDLVLKYKHTQGKTDNLSGFLLDKIGLLGKRILKSSAKSTTQSLSFRNIARLILVQEDEIQQRGSPFWSGQFTTKTAELATVKLLLTGVDDSSVVSAIELGPNNTEQIALIDELLADLASEIEDVGESRDELISQLGRLEFSIEGQRESLTAVQRQLDSLLAQRRQMLEERNGILDRLDEISDLLVRFNLLQTHYAVDIDRLEAIRESGSMFAHVDAITCPLCGAPPDAQHLEVTCEGDVSEIVVAAIAEIVKIERLLEELKGTLTDLNFEEHEFGVLLAEKDVVYQRLEKTIQETVAPEVNDIRASFSELVEMRAVVQKTIDLFARKDKLESRKRSLQDEGDTNEEKGDLKSGIPDAIAHSLSQKVSSILQAWSFPGNGNVHFDKLTADFVIDGKPRGSRGKGLRAITHAAVCIALLEYCQENGLSHPGFIVLDSPLLAYYKPEGEDDLALKGTDLKERFYDYLVKHHGLESQIVVIENQHPPENMKDCLTMTVFTSNPNEGRFGFI</sequence>
<keyword evidence="1" id="KW-0175">Coiled coil</keyword>
<dbReference type="SUPFAM" id="SSF52540">
    <property type="entry name" value="P-loop containing nucleoside triphosphate hydrolases"/>
    <property type="match status" value="1"/>
</dbReference>
<feature type="coiled-coil region" evidence="1">
    <location>
        <begin position="243"/>
        <end position="270"/>
    </location>
</feature>
<dbReference type="EMBL" id="SHKO01000001">
    <property type="protein sequence ID" value="RZT99037.1"/>
    <property type="molecule type" value="Genomic_DNA"/>
</dbReference>
<evidence type="ECO:0000313" key="3">
    <source>
        <dbReference type="EMBL" id="RZT99037.1"/>
    </source>
</evidence>
<evidence type="ECO:0000256" key="1">
    <source>
        <dbReference type="SAM" id="Coils"/>
    </source>
</evidence>
<evidence type="ECO:0000313" key="4">
    <source>
        <dbReference type="Proteomes" id="UP000293398"/>
    </source>
</evidence>
<proteinExistence type="predicted"/>